<evidence type="ECO:0000256" key="5">
    <source>
        <dbReference type="ARBA" id="ARBA00023136"/>
    </source>
</evidence>
<keyword evidence="2" id="KW-1003">Cell membrane</keyword>
<evidence type="ECO:0000313" key="9">
    <source>
        <dbReference type="EMBL" id="MBO0439627.1"/>
    </source>
</evidence>
<keyword evidence="3 6" id="KW-0812">Transmembrane</keyword>
<keyword evidence="10" id="KW-1185">Reference proteome</keyword>
<dbReference type="InterPro" id="IPR038766">
    <property type="entry name" value="Membrane_comp_ABC_pdt"/>
</dbReference>
<dbReference type="InterPro" id="IPR003838">
    <property type="entry name" value="ABC3_permease_C"/>
</dbReference>
<reference evidence="9 10" key="1">
    <citation type="submission" date="2021-03" db="EMBL/GenBank/DDBJ databases">
        <title>Enterococcal diversity collection.</title>
        <authorList>
            <person name="Gilmore M.S."/>
            <person name="Schwartzman J."/>
            <person name="Van Tyne D."/>
            <person name="Martin M."/>
            <person name="Earl A.M."/>
            <person name="Manson A.L."/>
            <person name="Straub T."/>
            <person name="Salamzade R."/>
            <person name="Saavedra J."/>
            <person name="Lebreton F."/>
            <person name="Prichula J."/>
            <person name="Schaufler K."/>
            <person name="Gaca A."/>
            <person name="Sgardioli B."/>
            <person name="Wagenaar J."/>
            <person name="Strong T."/>
        </authorList>
    </citation>
    <scope>NUCLEOTIDE SEQUENCE [LARGE SCALE GENOMIC DNA]</scope>
    <source>
        <strain evidence="9 10">DIV0869a</strain>
    </source>
</reference>
<feature type="domain" description="MacB-like periplasmic core" evidence="8">
    <location>
        <begin position="26"/>
        <end position="229"/>
    </location>
</feature>
<feature type="transmembrane region" description="Helical" evidence="6">
    <location>
        <begin position="305"/>
        <end position="328"/>
    </location>
</feature>
<organism evidence="9 10">
    <name type="scientific">Candidatus Enterococcus ikei</name>
    <dbReference type="NCBI Taxonomy" id="2815326"/>
    <lineage>
        <taxon>Bacteria</taxon>
        <taxon>Bacillati</taxon>
        <taxon>Bacillota</taxon>
        <taxon>Bacilli</taxon>
        <taxon>Lactobacillales</taxon>
        <taxon>Enterococcaceae</taxon>
        <taxon>Enterococcus</taxon>
    </lineage>
</organism>
<dbReference type="Pfam" id="PF12704">
    <property type="entry name" value="MacB_PCD"/>
    <property type="match status" value="1"/>
</dbReference>
<dbReference type="RefSeq" id="WP_207111714.1">
    <property type="nucleotide sequence ID" value="NZ_JAFLWD010000009.1"/>
</dbReference>
<sequence length="771" mass="87477">MVMSPLKKMFLRSFKKNSIQLLSIALMLILGVAIYIGIDSTWRSLNDYVETNYRKENKADIEVLINPTNKDFSELSESENIKQLEEQFLIEGAITGSDGKEVLINGVDQEAKLNQYTIIKGKDLDKQNTVVIDKSYAEANQINVGDRLTIQLNSLEKEVTITGLAVSSSYIYITPDSTTVVPNHEDYGFIYMNKKDTEYFTQNSVMTNKLVIKVAEGKGLETVKKEIEEKYEQEIISILESKETLNDLATSQKVQQYQSIGNLFPIIFFAIVILMSFTTMYRLINKERAIIGTMKALGYSSFKIITHYLFYGIWVSAIGVFFGVLIGWKVIPNYIWRFFNELFIFDHPEIVINGYQVAIITALSVFSTCVATLIVFYNVEKESPASLLREKSTTKGYNILLERIKPFWNGLKTSQKLTLRQMFRSKIRMSMTIIGVVGCTSLLLSALGIRDTINHVASSVYEKSYLYEEKAYVASASDVDSNKLYDKTRNNKEVEGLEERPYFILSDSKNKSGLIHVIEDNSSYIKFYDKDKQVKLAEDRLLITKKTAEIFSLKKGDNIQFRNAAGDLVKLKLTDIAELSIGQGFYLTKSAWEKVNQEFVPTSFLGKNLKATFSNDEMKKIVLTEKQESDFLASMGSTFSMSILLIVSASLLLTVVLYNLSTLNFSDRERDMATLSVLGFRFSELKKILSTENILLSLCGIIIGIPFGIKIHEKIFSNAGMGDELYFKPVIDRQSYLITIIFTIVLIIIVNYLSNQKINKIKMTEALKSVE</sequence>
<evidence type="ECO:0000256" key="2">
    <source>
        <dbReference type="ARBA" id="ARBA00022475"/>
    </source>
</evidence>
<keyword evidence="4 6" id="KW-1133">Transmembrane helix</keyword>
<dbReference type="PANTHER" id="PTHR30287:SF1">
    <property type="entry name" value="INNER MEMBRANE PROTEIN"/>
    <property type="match status" value="1"/>
</dbReference>
<dbReference type="EMBL" id="JAFLWD010000009">
    <property type="protein sequence ID" value="MBO0439627.1"/>
    <property type="molecule type" value="Genomic_DNA"/>
</dbReference>
<evidence type="ECO:0000259" key="8">
    <source>
        <dbReference type="Pfam" id="PF12704"/>
    </source>
</evidence>
<evidence type="ECO:0000313" key="10">
    <source>
        <dbReference type="Proteomes" id="UP000664632"/>
    </source>
</evidence>
<evidence type="ECO:0000256" key="1">
    <source>
        <dbReference type="ARBA" id="ARBA00004651"/>
    </source>
</evidence>
<name>A0ABS3GWK9_9ENTE</name>
<gene>
    <name evidence="9" type="ORF">JZO69_04605</name>
</gene>
<proteinExistence type="predicted"/>
<dbReference type="Pfam" id="PF02687">
    <property type="entry name" value="FtsX"/>
    <property type="match status" value="2"/>
</dbReference>
<comment type="caution">
    <text evidence="9">The sequence shown here is derived from an EMBL/GenBank/DDBJ whole genome shotgun (WGS) entry which is preliminary data.</text>
</comment>
<feature type="transmembrane region" description="Helical" evidence="6">
    <location>
        <begin position="263"/>
        <end position="284"/>
    </location>
</feature>
<accession>A0ABS3GWK9</accession>
<evidence type="ECO:0000259" key="7">
    <source>
        <dbReference type="Pfam" id="PF02687"/>
    </source>
</evidence>
<feature type="transmembrane region" description="Helical" evidence="6">
    <location>
        <begin position="735"/>
        <end position="753"/>
    </location>
</feature>
<protein>
    <submittedName>
        <fullName evidence="9">FtsX-like permease family protein</fullName>
    </submittedName>
</protein>
<dbReference type="Proteomes" id="UP000664632">
    <property type="component" value="Unassembled WGS sequence"/>
</dbReference>
<dbReference type="InterPro" id="IPR025857">
    <property type="entry name" value="MacB_PCD"/>
</dbReference>
<comment type="subcellular location">
    <subcellularLocation>
        <location evidence="1">Cell membrane</location>
        <topology evidence="1">Multi-pass membrane protein</topology>
    </subcellularLocation>
</comment>
<dbReference type="PANTHER" id="PTHR30287">
    <property type="entry name" value="MEMBRANE COMPONENT OF PREDICTED ABC SUPERFAMILY METABOLITE UPTAKE TRANSPORTER"/>
    <property type="match status" value="1"/>
</dbReference>
<evidence type="ECO:0000256" key="3">
    <source>
        <dbReference type="ARBA" id="ARBA00022692"/>
    </source>
</evidence>
<keyword evidence="5 6" id="KW-0472">Membrane</keyword>
<feature type="transmembrane region" description="Helical" evidence="6">
    <location>
        <begin position="429"/>
        <end position="449"/>
    </location>
</feature>
<feature type="transmembrane region" description="Helical" evidence="6">
    <location>
        <begin position="694"/>
        <end position="711"/>
    </location>
</feature>
<feature type="transmembrane region" description="Helical" evidence="6">
    <location>
        <begin position="639"/>
        <end position="660"/>
    </location>
</feature>
<feature type="domain" description="ABC3 transporter permease C-terminal" evidence="7">
    <location>
        <begin position="644"/>
        <end position="758"/>
    </location>
</feature>
<feature type="transmembrane region" description="Helical" evidence="6">
    <location>
        <begin position="21"/>
        <end position="38"/>
    </location>
</feature>
<evidence type="ECO:0000256" key="6">
    <source>
        <dbReference type="SAM" id="Phobius"/>
    </source>
</evidence>
<feature type="transmembrane region" description="Helical" evidence="6">
    <location>
        <begin position="355"/>
        <end position="379"/>
    </location>
</feature>
<evidence type="ECO:0000256" key="4">
    <source>
        <dbReference type="ARBA" id="ARBA00022989"/>
    </source>
</evidence>
<feature type="domain" description="ABC3 transporter permease C-terminal" evidence="7">
    <location>
        <begin position="263"/>
        <end position="379"/>
    </location>
</feature>